<gene>
    <name evidence="2" type="ORF">IFR04_006583</name>
</gene>
<evidence type="ECO:0008006" key="4">
    <source>
        <dbReference type="Google" id="ProtNLM"/>
    </source>
</evidence>
<dbReference type="PANTHER" id="PTHR41805:SF1">
    <property type="entry name" value="RRNA-PROCESSING PROTEIN FYV7"/>
    <property type="match status" value="1"/>
</dbReference>
<dbReference type="EMBL" id="JAFJYH010000087">
    <property type="protein sequence ID" value="KAG4420296.1"/>
    <property type="molecule type" value="Genomic_DNA"/>
</dbReference>
<reference evidence="2" key="1">
    <citation type="submission" date="2021-02" db="EMBL/GenBank/DDBJ databases">
        <title>Genome sequence Cadophora malorum strain M34.</title>
        <authorList>
            <person name="Stefanovic E."/>
            <person name="Vu D."/>
            <person name="Scully C."/>
            <person name="Dijksterhuis J."/>
            <person name="Roader J."/>
            <person name="Houbraken J."/>
        </authorList>
    </citation>
    <scope>NUCLEOTIDE SEQUENCE</scope>
    <source>
        <strain evidence="2">M34</strain>
    </source>
</reference>
<accession>A0A8H7W7D4</accession>
<keyword evidence="3" id="KW-1185">Reference proteome</keyword>
<organism evidence="2 3">
    <name type="scientific">Cadophora malorum</name>
    <dbReference type="NCBI Taxonomy" id="108018"/>
    <lineage>
        <taxon>Eukaryota</taxon>
        <taxon>Fungi</taxon>
        <taxon>Dikarya</taxon>
        <taxon>Ascomycota</taxon>
        <taxon>Pezizomycotina</taxon>
        <taxon>Leotiomycetes</taxon>
        <taxon>Helotiales</taxon>
        <taxon>Ploettnerulaceae</taxon>
        <taxon>Cadophora</taxon>
    </lineage>
</organism>
<evidence type="ECO:0000313" key="3">
    <source>
        <dbReference type="Proteomes" id="UP000664132"/>
    </source>
</evidence>
<feature type="region of interest" description="Disordered" evidence="1">
    <location>
        <begin position="1"/>
        <end position="39"/>
    </location>
</feature>
<dbReference type="Proteomes" id="UP000664132">
    <property type="component" value="Unassembled WGS sequence"/>
</dbReference>
<name>A0A8H7W7D4_9HELO</name>
<sequence length="201" mass="23196">MSSKRPAEDGASEPKPKRHRPGFKVGPDNLPDGVHRRKVIKIKKDLIQKAKIKKSYAKIKAQTSLPTEPTLLPYTPPEPASQELHPDRQAMLDAPEKVPVLPSQEQSYSQSQRPQQHQQKRGKKPAYFEKEQAFAEQKKAEAEARRLEFERREKEKKEKIEERERFRRTMAKARTGGKNGQRKLGKESQVLLERVKRMVGS</sequence>
<feature type="compositionally biased region" description="Basic and acidic residues" evidence="1">
    <location>
        <begin position="126"/>
        <end position="141"/>
    </location>
</feature>
<comment type="caution">
    <text evidence="2">The sequence shown here is derived from an EMBL/GenBank/DDBJ whole genome shotgun (WGS) entry which is preliminary data.</text>
</comment>
<dbReference type="OrthoDB" id="2135053at2759"/>
<feature type="region of interest" description="Disordered" evidence="1">
    <location>
        <begin position="169"/>
        <end position="191"/>
    </location>
</feature>
<evidence type="ECO:0000256" key="1">
    <source>
        <dbReference type="SAM" id="MobiDB-lite"/>
    </source>
</evidence>
<protein>
    <recommendedName>
        <fullName evidence="4">rRNA-processing protein FYV7</fullName>
    </recommendedName>
</protein>
<feature type="compositionally biased region" description="Low complexity" evidence="1">
    <location>
        <begin position="103"/>
        <end position="117"/>
    </location>
</feature>
<dbReference type="AlphaFoldDB" id="A0A8H7W7D4"/>
<proteinExistence type="predicted"/>
<feature type="region of interest" description="Disordered" evidence="1">
    <location>
        <begin position="51"/>
        <end position="141"/>
    </location>
</feature>
<evidence type="ECO:0000313" key="2">
    <source>
        <dbReference type="EMBL" id="KAG4420296.1"/>
    </source>
</evidence>
<feature type="compositionally biased region" description="Basic and acidic residues" evidence="1">
    <location>
        <begin position="84"/>
        <end position="96"/>
    </location>
</feature>
<dbReference type="PANTHER" id="PTHR41805">
    <property type="entry name" value="EXPRESSED PROTEIN"/>
    <property type="match status" value="1"/>
</dbReference>
<feature type="compositionally biased region" description="Basic and acidic residues" evidence="1">
    <location>
        <begin position="1"/>
        <end position="15"/>
    </location>
</feature>
<feature type="compositionally biased region" description="Low complexity" evidence="1">
    <location>
        <begin position="58"/>
        <end position="73"/>
    </location>
</feature>